<protein>
    <submittedName>
        <fullName evidence="1">Uncharacterized protein</fullName>
    </submittedName>
</protein>
<gene>
    <name evidence="1" type="ORF">D4764_10G0002170</name>
</gene>
<dbReference type="Proteomes" id="UP000324091">
    <property type="component" value="Chromosome 10"/>
</dbReference>
<name>A0A5C6PL91_9TELE</name>
<reference evidence="1 2" key="1">
    <citation type="submission" date="2019-04" db="EMBL/GenBank/DDBJ databases">
        <title>Chromosome genome assembly for Takifugu flavidus.</title>
        <authorList>
            <person name="Xiao S."/>
        </authorList>
    </citation>
    <scope>NUCLEOTIDE SEQUENCE [LARGE SCALE GENOMIC DNA]</scope>
    <source>
        <strain evidence="1">HTHZ2018</strain>
        <tissue evidence="1">Muscle</tissue>
    </source>
</reference>
<proteinExistence type="predicted"/>
<evidence type="ECO:0000313" key="2">
    <source>
        <dbReference type="Proteomes" id="UP000324091"/>
    </source>
</evidence>
<evidence type="ECO:0000313" key="1">
    <source>
        <dbReference type="EMBL" id="TWW79187.1"/>
    </source>
</evidence>
<keyword evidence="2" id="KW-1185">Reference proteome</keyword>
<dbReference type="EMBL" id="RHFK02000002">
    <property type="protein sequence ID" value="TWW79187.1"/>
    <property type="molecule type" value="Genomic_DNA"/>
</dbReference>
<sequence>MWPEMWECDLTAILTPRPSACSRACALASGVSTQRFRLVIRRPAYSSPRTHHLYHRLWLSQLIIRNGLALAQWGNVNDEPCLLIWALFSPVLHKEAEMGVTPCMLR</sequence>
<comment type="caution">
    <text evidence="1">The sequence shown here is derived from an EMBL/GenBank/DDBJ whole genome shotgun (WGS) entry which is preliminary data.</text>
</comment>
<organism evidence="1 2">
    <name type="scientific">Takifugu flavidus</name>
    <name type="common">sansaifugu</name>
    <dbReference type="NCBI Taxonomy" id="433684"/>
    <lineage>
        <taxon>Eukaryota</taxon>
        <taxon>Metazoa</taxon>
        <taxon>Chordata</taxon>
        <taxon>Craniata</taxon>
        <taxon>Vertebrata</taxon>
        <taxon>Euteleostomi</taxon>
        <taxon>Actinopterygii</taxon>
        <taxon>Neopterygii</taxon>
        <taxon>Teleostei</taxon>
        <taxon>Neoteleostei</taxon>
        <taxon>Acanthomorphata</taxon>
        <taxon>Eupercaria</taxon>
        <taxon>Tetraodontiformes</taxon>
        <taxon>Tetradontoidea</taxon>
        <taxon>Tetraodontidae</taxon>
        <taxon>Takifugu</taxon>
    </lineage>
</organism>
<accession>A0A5C6PL91</accession>
<dbReference type="AlphaFoldDB" id="A0A5C6PL91"/>